<organism evidence="3 4">
    <name type="scientific">Venturia nashicola</name>
    <dbReference type="NCBI Taxonomy" id="86259"/>
    <lineage>
        <taxon>Eukaryota</taxon>
        <taxon>Fungi</taxon>
        <taxon>Dikarya</taxon>
        <taxon>Ascomycota</taxon>
        <taxon>Pezizomycotina</taxon>
        <taxon>Dothideomycetes</taxon>
        <taxon>Pleosporomycetidae</taxon>
        <taxon>Venturiales</taxon>
        <taxon>Venturiaceae</taxon>
        <taxon>Venturia</taxon>
    </lineage>
</organism>
<keyword evidence="2" id="KW-1133">Transmembrane helix</keyword>
<dbReference type="Proteomes" id="UP000298493">
    <property type="component" value="Unassembled WGS sequence"/>
</dbReference>
<accession>A0A4Z1PGF0</accession>
<keyword evidence="2" id="KW-0812">Transmembrane</keyword>
<feature type="transmembrane region" description="Helical" evidence="2">
    <location>
        <begin position="290"/>
        <end position="311"/>
    </location>
</feature>
<feature type="compositionally biased region" description="Low complexity" evidence="1">
    <location>
        <begin position="151"/>
        <end position="160"/>
    </location>
</feature>
<dbReference type="EMBL" id="SNSC02000009">
    <property type="protein sequence ID" value="TID21237.1"/>
    <property type="molecule type" value="Genomic_DNA"/>
</dbReference>
<gene>
    <name evidence="3" type="ORF">E6O75_ATG04632</name>
</gene>
<name>A0A4Z1PGF0_9PEZI</name>
<evidence type="ECO:0000313" key="4">
    <source>
        <dbReference type="Proteomes" id="UP000298493"/>
    </source>
</evidence>
<feature type="transmembrane region" description="Helical" evidence="2">
    <location>
        <begin position="323"/>
        <end position="346"/>
    </location>
</feature>
<dbReference type="AlphaFoldDB" id="A0A4Z1PGF0"/>
<proteinExistence type="predicted"/>
<reference evidence="3 4" key="1">
    <citation type="submission" date="2019-04" db="EMBL/GenBank/DDBJ databases">
        <title>High contiguity whole genome sequence and gene annotation resource for two Venturia nashicola isolates.</title>
        <authorList>
            <person name="Prokchorchik M."/>
            <person name="Won K."/>
            <person name="Lee Y."/>
            <person name="Choi E.D."/>
            <person name="Segonzac C."/>
            <person name="Sohn K.H."/>
        </authorList>
    </citation>
    <scope>NUCLEOTIDE SEQUENCE [LARGE SCALE GENOMIC DNA]</scope>
    <source>
        <strain evidence="3 4">PRI2</strain>
    </source>
</reference>
<keyword evidence="2" id="KW-0472">Membrane</keyword>
<sequence>MNSTTLSSRSRHICHSCSTSIRQSARQRRTWAPISLSASTSTPIPSRIHHRTAATTIALPTNAEHAPRKEKTFWENEWTIFSADNAQLVRKAQSFGDALLRDKGIPTEGQTMETMKVIEFAASQLTRPAPRVSIPYPEEQAVDDNPLAPRSSNSGLLSLDSNKGAHPMSISISTELLSSLAYKILSHPPVFITPAILGSYVRTQALLKRPETTPTVFDLYANKPSPVLNSDPIRYQPANPDGIQQAIPEEVADAALEAVIESADLGLALAVIESSYAKRAFRMNKFLKKAAPGIFGLSMAPLAALSLASQLPAVTNIADPSHLIGLTCAGVVTYVGSLSILGFVAITTRNDQMERVTWAPGVPLRERWLREEERAGLDKIAMAWGFKEKLRRGEEEGVEWEELKHWCGVRGMIVDAVQLMDGME</sequence>
<dbReference type="OrthoDB" id="5360701at2759"/>
<keyword evidence="4" id="KW-1185">Reference proteome</keyword>
<evidence type="ECO:0000256" key="1">
    <source>
        <dbReference type="SAM" id="MobiDB-lite"/>
    </source>
</evidence>
<evidence type="ECO:0000313" key="3">
    <source>
        <dbReference type="EMBL" id="TID21237.1"/>
    </source>
</evidence>
<protein>
    <submittedName>
        <fullName evidence="3">Uncharacterized protein</fullName>
    </submittedName>
</protein>
<evidence type="ECO:0000256" key="2">
    <source>
        <dbReference type="SAM" id="Phobius"/>
    </source>
</evidence>
<feature type="region of interest" description="Disordered" evidence="1">
    <location>
        <begin position="141"/>
        <end position="160"/>
    </location>
</feature>
<comment type="caution">
    <text evidence="3">The sequence shown here is derived from an EMBL/GenBank/DDBJ whole genome shotgun (WGS) entry which is preliminary data.</text>
</comment>